<dbReference type="RefSeq" id="WP_012109299.1">
    <property type="nucleotide sequence ID" value="NC_009714.1"/>
</dbReference>
<organism evidence="8 9">
    <name type="scientific">Campylobacter hominis (strain ATCC BAA-381 / DSM 21671 / CCUG 45161 / LMG 19568 / NCTC 13146 / CH001A)</name>
    <dbReference type="NCBI Taxonomy" id="360107"/>
    <lineage>
        <taxon>Bacteria</taxon>
        <taxon>Pseudomonadati</taxon>
        <taxon>Campylobacterota</taxon>
        <taxon>Epsilonproteobacteria</taxon>
        <taxon>Campylobacterales</taxon>
        <taxon>Campylobacteraceae</taxon>
        <taxon>Campylobacter</taxon>
    </lineage>
</organism>
<dbReference type="PROSITE" id="PS51900">
    <property type="entry name" value="CB"/>
    <property type="match status" value="1"/>
</dbReference>
<dbReference type="InterPro" id="IPR002104">
    <property type="entry name" value="Integrase_catalytic"/>
</dbReference>
<dbReference type="InterPro" id="IPR025166">
    <property type="entry name" value="Integrase_DNA_bind_dom"/>
</dbReference>
<keyword evidence="3 5" id="KW-0238">DNA-binding</keyword>
<dbReference type="InterPro" id="IPR038488">
    <property type="entry name" value="Integrase_DNA-bd_sf"/>
</dbReference>
<dbReference type="InterPro" id="IPR013762">
    <property type="entry name" value="Integrase-like_cat_sf"/>
</dbReference>
<name>A7I3A4_CAMHC</name>
<dbReference type="Gene3D" id="3.30.160.390">
    <property type="entry name" value="Integrase, DNA-binding domain"/>
    <property type="match status" value="1"/>
</dbReference>
<sequence length="403" mass="47223">MSRQIVRLTDTKIKNAKPEDSPLYDGDNLMLKITKASKRWYFRFKQAGTDKYTEKALCKPNDYPTVSLAKAREITAKYKKAIAENKDPFKKAEIITIKRVFDEWKQKFNNSLLQKVKERKVAEVKNNFINKIDEYTPINDITKRELVDILEQRAQTAPARAKRFQGYLNEIFSYAETKGYIENNFIKNISLNSLMEQHKTENYKAITDEADFKKLVKVIYSLDNSPINTALKILLHLPLRSANLISMQWREIDFMQKELKIPRPNMKVKSGDDFILPLSDEVIKILETHAEIYKDISDYVFMSRVIKCKHITAQGLNNRLKLLGFTEKLKQTAHSFRSTFRTIAQNHIDEIPIKNPRDAIESFLDHKIGNSVEMIYNRADYKKEKIAVAKWWSEFIIKIRDEK</sequence>
<comment type="similarity">
    <text evidence="1">Belongs to the 'phage' integrase family.</text>
</comment>
<dbReference type="Pfam" id="PF13356">
    <property type="entry name" value="Arm-DNA-bind_3"/>
    <property type="match status" value="1"/>
</dbReference>
<proteinExistence type="inferred from homology"/>
<evidence type="ECO:0000256" key="3">
    <source>
        <dbReference type="ARBA" id="ARBA00023125"/>
    </source>
</evidence>
<dbReference type="EMBL" id="CP000776">
    <property type="protein sequence ID" value="ABS52447.1"/>
    <property type="molecule type" value="Genomic_DNA"/>
</dbReference>
<reference evidence="9" key="1">
    <citation type="submission" date="2007-07" db="EMBL/GenBank/DDBJ databases">
        <title>Complete genome sequence of Campylobacter hominis ATCC BAA-381, a commensal isolated from the human gastrointestinal tract.</title>
        <authorList>
            <person name="Fouts D.E."/>
            <person name="Mongodin E.F."/>
            <person name="Puiu D."/>
            <person name="Sebastian Y."/>
            <person name="Miller W.G."/>
            <person name="Mandrell R.E."/>
            <person name="Nelson K.E."/>
        </authorList>
    </citation>
    <scope>NUCLEOTIDE SEQUENCE [LARGE SCALE GENOMIC DNA]</scope>
    <source>
        <strain evidence="9">ATCC BAA-381 / LMG 19568 / NCTC 13146 / CH001A</strain>
    </source>
</reference>
<dbReference type="CDD" id="cd00801">
    <property type="entry name" value="INT_P4_C"/>
    <property type="match status" value="1"/>
</dbReference>
<evidence type="ECO:0000259" key="7">
    <source>
        <dbReference type="PROSITE" id="PS51900"/>
    </source>
</evidence>
<dbReference type="InterPro" id="IPR044068">
    <property type="entry name" value="CB"/>
</dbReference>
<accession>A7I3A4</accession>
<dbReference type="OrthoDB" id="9775880at2"/>
<dbReference type="KEGG" id="cha:CHAB381_1459"/>
<dbReference type="STRING" id="360107.CHAB381_1459"/>
<dbReference type="GO" id="GO:0006310">
    <property type="term" value="P:DNA recombination"/>
    <property type="evidence" value="ECO:0007669"/>
    <property type="project" value="UniProtKB-KW"/>
</dbReference>
<dbReference type="InterPro" id="IPR053876">
    <property type="entry name" value="Phage_int_M"/>
</dbReference>
<dbReference type="Gene3D" id="1.10.443.10">
    <property type="entry name" value="Intergrase catalytic core"/>
    <property type="match status" value="1"/>
</dbReference>
<dbReference type="PANTHER" id="PTHR30629:SF2">
    <property type="entry name" value="PROPHAGE INTEGRASE INTS-RELATED"/>
    <property type="match status" value="1"/>
</dbReference>
<evidence type="ECO:0000256" key="4">
    <source>
        <dbReference type="ARBA" id="ARBA00023172"/>
    </source>
</evidence>
<evidence type="ECO:0000256" key="1">
    <source>
        <dbReference type="ARBA" id="ARBA00008857"/>
    </source>
</evidence>
<evidence type="ECO:0000256" key="2">
    <source>
        <dbReference type="ARBA" id="ARBA00022908"/>
    </source>
</evidence>
<dbReference type="GO" id="GO:0015074">
    <property type="term" value="P:DNA integration"/>
    <property type="evidence" value="ECO:0007669"/>
    <property type="project" value="UniProtKB-KW"/>
</dbReference>
<protein>
    <submittedName>
        <fullName evidence="8">Putative prophage integrase</fullName>
    </submittedName>
</protein>
<keyword evidence="9" id="KW-1185">Reference proteome</keyword>
<feature type="domain" description="Tyr recombinase" evidence="6">
    <location>
        <begin position="201"/>
        <end position="390"/>
    </location>
</feature>
<keyword evidence="4" id="KW-0233">DNA recombination</keyword>
<evidence type="ECO:0000313" key="8">
    <source>
        <dbReference type="EMBL" id="ABS52447.1"/>
    </source>
</evidence>
<dbReference type="GO" id="GO:0003677">
    <property type="term" value="F:DNA binding"/>
    <property type="evidence" value="ECO:0007669"/>
    <property type="project" value="UniProtKB-UniRule"/>
</dbReference>
<dbReference type="InterPro" id="IPR011010">
    <property type="entry name" value="DNA_brk_join_enz"/>
</dbReference>
<dbReference type="Pfam" id="PF00589">
    <property type="entry name" value="Phage_integrase"/>
    <property type="match status" value="1"/>
</dbReference>
<evidence type="ECO:0000259" key="6">
    <source>
        <dbReference type="PROSITE" id="PS51898"/>
    </source>
</evidence>
<dbReference type="SUPFAM" id="SSF56349">
    <property type="entry name" value="DNA breaking-rejoining enzymes"/>
    <property type="match status" value="1"/>
</dbReference>
<dbReference type="Gene3D" id="1.10.150.130">
    <property type="match status" value="1"/>
</dbReference>
<keyword evidence="2" id="KW-0229">DNA integration</keyword>
<evidence type="ECO:0000256" key="5">
    <source>
        <dbReference type="PROSITE-ProRule" id="PRU01248"/>
    </source>
</evidence>
<dbReference type="Proteomes" id="UP000002407">
    <property type="component" value="Chromosome"/>
</dbReference>
<dbReference type="InterPro" id="IPR050808">
    <property type="entry name" value="Phage_Integrase"/>
</dbReference>
<gene>
    <name evidence="8" type="ordered locus">CHAB381_1459</name>
</gene>
<dbReference type="PANTHER" id="PTHR30629">
    <property type="entry name" value="PROPHAGE INTEGRASE"/>
    <property type="match status" value="1"/>
</dbReference>
<evidence type="ECO:0000313" key="9">
    <source>
        <dbReference type="Proteomes" id="UP000002407"/>
    </source>
</evidence>
<dbReference type="PROSITE" id="PS51898">
    <property type="entry name" value="TYR_RECOMBINASE"/>
    <property type="match status" value="1"/>
</dbReference>
<dbReference type="eggNOG" id="COG0582">
    <property type="taxonomic scope" value="Bacteria"/>
</dbReference>
<dbReference type="Pfam" id="PF22022">
    <property type="entry name" value="Phage_int_M"/>
    <property type="match status" value="1"/>
</dbReference>
<dbReference type="InterPro" id="IPR010998">
    <property type="entry name" value="Integrase_recombinase_N"/>
</dbReference>
<dbReference type="AlphaFoldDB" id="A7I3A4"/>
<feature type="domain" description="Core-binding (CB)" evidence="7">
    <location>
        <begin position="99"/>
        <end position="176"/>
    </location>
</feature>
<dbReference type="HOGENOM" id="CLU_027562_0_0_7"/>